<evidence type="ECO:0000313" key="6">
    <source>
        <dbReference type="Proteomes" id="UP001595925"/>
    </source>
</evidence>
<evidence type="ECO:0000313" key="5">
    <source>
        <dbReference type="EMBL" id="MFC4987054.1"/>
    </source>
</evidence>
<name>A0ABD5QD28_9EURY</name>
<feature type="binding site" evidence="4">
    <location>
        <position position="24"/>
    </location>
    <ligand>
        <name>Zn(2+)</name>
        <dbReference type="ChEBI" id="CHEBI:29105"/>
        <label>1</label>
    </ligand>
</feature>
<dbReference type="PANTHER" id="PTHR10819:SF3">
    <property type="entry name" value="PHOSPHOTRIESTERASE-RELATED PROTEIN"/>
    <property type="match status" value="1"/>
</dbReference>
<dbReference type="PROSITE" id="PS51347">
    <property type="entry name" value="PHOSPHOTRIESTERASE_2"/>
    <property type="match status" value="1"/>
</dbReference>
<dbReference type="PANTHER" id="PTHR10819">
    <property type="entry name" value="PHOSPHOTRIESTERASE-RELATED"/>
    <property type="match status" value="1"/>
</dbReference>
<feature type="binding site" evidence="4">
    <location>
        <position position="170"/>
    </location>
    <ligand>
        <name>Zn(2+)</name>
        <dbReference type="ChEBI" id="CHEBI:29105"/>
        <label>2</label>
    </ligand>
</feature>
<comment type="caution">
    <text evidence="5">The sequence shown here is derived from an EMBL/GenBank/DDBJ whole genome shotgun (WGS) entry which is preliminary data.</text>
</comment>
<proteinExistence type="predicted"/>
<gene>
    <name evidence="5" type="ORF">ACFPFO_04595</name>
</gene>
<keyword evidence="6" id="KW-1185">Reference proteome</keyword>
<dbReference type="InterPro" id="IPR032466">
    <property type="entry name" value="Metal_Hydrolase"/>
</dbReference>
<dbReference type="SUPFAM" id="SSF51556">
    <property type="entry name" value="Metallo-dependent hydrolases"/>
    <property type="match status" value="1"/>
</dbReference>
<dbReference type="AlphaFoldDB" id="A0ABD5QD28"/>
<accession>A0ABD5QD28</accession>
<dbReference type="Proteomes" id="UP001595925">
    <property type="component" value="Unassembled WGS sequence"/>
</dbReference>
<dbReference type="PIRSF" id="PIRSF016839">
    <property type="entry name" value="PhP"/>
    <property type="match status" value="1"/>
</dbReference>
<keyword evidence="1 4" id="KW-0479">Metal-binding</keyword>
<protein>
    <submittedName>
        <fullName evidence="5">Phosphotriesterase</fullName>
    </submittedName>
</protein>
<feature type="modified residue" description="N6-carboxylysine" evidence="3">
    <location>
        <position position="137"/>
    </location>
</feature>
<keyword evidence="2" id="KW-0378">Hydrolase</keyword>
<dbReference type="Pfam" id="PF02126">
    <property type="entry name" value="PTE"/>
    <property type="match status" value="1"/>
</dbReference>
<dbReference type="InterPro" id="IPR001559">
    <property type="entry name" value="Phosphotriesterase"/>
</dbReference>
<feature type="binding site" evidence="4">
    <location>
        <position position="253"/>
    </location>
    <ligand>
        <name>Zn(2+)</name>
        <dbReference type="ChEBI" id="CHEBI:29105"/>
        <label>1</label>
    </ligand>
</feature>
<feature type="binding site" evidence="4">
    <location>
        <position position="22"/>
    </location>
    <ligand>
        <name>Zn(2+)</name>
        <dbReference type="ChEBI" id="CHEBI:29105"/>
        <label>1</label>
    </ligand>
</feature>
<dbReference type="GO" id="GO:0046872">
    <property type="term" value="F:metal ion binding"/>
    <property type="evidence" value="ECO:0007669"/>
    <property type="project" value="UniProtKB-KW"/>
</dbReference>
<organism evidence="5 6">
    <name type="scientific">Saliphagus infecundisoli</name>
    <dbReference type="NCBI Taxonomy" id="1849069"/>
    <lineage>
        <taxon>Archaea</taxon>
        <taxon>Methanobacteriati</taxon>
        <taxon>Methanobacteriota</taxon>
        <taxon>Stenosarchaea group</taxon>
        <taxon>Halobacteria</taxon>
        <taxon>Halobacteriales</taxon>
        <taxon>Natrialbaceae</taxon>
        <taxon>Saliphagus</taxon>
    </lineage>
</organism>
<evidence type="ECO:0000256" key="4">
    <source>
        <dbReference type="PIRSR" id="PIRSR601559-51"/>
    </source>
</evidence>
<evidence type="ECO:0000256" key="1">
    <source>
        <dbReference type="ARBA" id="ARBA00022723"/>
    </source>
</evidence>
<dbReference type="EMBL" id="JBHSJG010000015">
    <property type="protein sequence ID" value="MFC4987054.1"/>
    <property type="molecule type" value="Genomic_DNA"/>
</dbReference>
<feature type="binding site" description="via carbamate group" evidence="4">
    <location>
        <position position="137"/>
    </location>
    <ligand>
        <name>Zn(2+)</name>
        <dbReference type="ChEBI" id="CHEBI:29105"/>
        <label>2</label>
    </ligand>
</feature>
<dbReference type="RefSeq" id="WP_224830288.1">
    <property type="nucleotide sequence ID" value="NZ_JAIWHV010000048.1"/>
</dbReference>
<evidence type="ECO:0000256" key="3">
    <source>
        <dbReference type="PIRSR" id="PIRSR601559-50"/>
    </source>
</evidence>
<sequence length="304" mass="33089">MTRLITTQGTLHADELGLLLPHEHIFVDLGPIEAEHWRDAAAEDVLELMGPEIEAAIDAGVTALVECTPTGVGRRADIDVAVSEATGLPVVLPTGIYQEPFVPEWAVEASEDEIREWMLAELTEGIEETGIRAAWIKLSASDDGMTETEEKILRAAAAAGAETGALIGSHTVAGAVAHTQLDVLEEVGYDPERFVWIHTQAEDDESTHHAVANRGAWIEYDGIGGEKPDAYYLERITAALEAGLGDRVLLSMDRGWYDPSEPGGGEPDPYTYLPNRFLPKLRDAVGTDQTRRLTQDNPLRAFAR</sequence>
<evidence type="ECO:0000256" key="2">
    <source>
        <dbReference type="ARBA" id="ARBA00022801"/>
    </source>
</evidence>
<feature type="binding site" description="via carbamate group" evidence="4">
    <location>
        <position position="137"/>
    </location>
    <ligand>
        <name>Zn(2+)</name>
        <dbReference type="ChEBI" id="CHEBI:29105"/>
        <label>1</label>
    </ligand>
</feature>
<comment type="cofactor">
    <cofactor evidence="4">
        <name>a divalent metal cation</name>
        <dbReference type="ChEBI" id="CHEBI:60240"/>
    </cofactor>
    <text evidence="4">Binds 2 divalent metal cations per subunit.</text>
</comment>
<feature type="binding site" evidence="4">
    <location>
        <position position="198"/>
    </location>
    <ligand>
        <name>Zn(2+)</name>
        <dbReference type="ChEBI" id="CHEBI:29105"/>
        <label>2</label>
    </ligand>
</feature>
<reference evidence="5 6" key="1">
    <citation type="journal article" date="2019" name="Int. J. Syst. Evol. Microbiol.">
        <title>The Global Catalogue of Microorganisms (GCM) 10K type strain sequencing project: providing services to taxonomists for standard genome sequencing and annotation.</title>
        <authorList>
            <consortium name="The Broad Institute Genomics Platform"/>
            <consortium name="The Broad Institute Genome Sequencing Center for Infectious Disease"/>
            <person name="Wu L."/>
            <person name="Ma J."/>
        </authorList>
    </citation>
    <scope>NUCLEOTIDE SEQUENCE [LARGE SCALE GENOMIC DNA]</scope>
    <source>
        <strain evidence="5 6">CGMCC 1.15824</strain>
    </source>
</reference>
<dbReference type="GO" id="GO:0016787">
    <property type="term" value="F:hydrolase activity"/>
    <property type="evidence" value="ECO:0007669"/>
    <property type="project" value="UniProtKB-KW"/>
</dbReference>
<dbReference type="Gene3D" id="3.20.20.140">
    <property type="entry name" value="Metal-dependent hydrolases"/>
    <property type="match status" value="1"/>
</dbReference>